<gene>
    <name evidence="1" type="ORF">TTRE_0000336001</name>
</gene>
<reference evidence="1" key="2">
    <citation type="submission" date="2014-03" db="EMBL/GenBank/DDBJ databases">
        <title>The whipworm genome and dual-species transcriptomics of an intimate host-pathogen interaction.</title>
        <authorList>
            <person name="Foth B.J."/>
            <person name="Tsai I.J."/>
            <person name="Reid A.J."/>
            <person name="Bancroft A.J."/>
            <person name="Nichol S."/>
            <person name="Tracey A."/>
            <person name="Holroyd N."/>
            <person name="Cotton J.A."/>
            <person name="Stanley E.J."/>
            <person name="Zarowiecki M."/>
            <person name="Liu J.Z."/>
            <person name="Huckvale T."/>
            <person name="Cooper P.J."/>
            <person name="Grencis R.K."/>
            <person name="Berriman M."/>
        </authorList>
    </citation>
    <scope>NUCLEOTIDE SEQUENCE [LARGE SCALE GENOMIC DNA]</scope>
</reference>
<name>A0A077Z5J3_TRITR</name>
<dbReference type="EMBL" id="HG805935">
    <property type="protein sequence ID" value="CDW55089.1"/>
    <property type="molecule type" value="Genomic_DNA"/>
</dbReference>
<sequence>MVDFFSALPLAADRDGDPTFLQRRSQEIRRAVSALSYPPNLKVRKNFFPSLLQDAAASCFWKENIGRLVPESVMNDLGVPLLAHICTSASQCKNQCLEMHEDSDIEVCNYITWYEQSNTALFYSLEPTKHWHLQSVPNVKSYEWRCIPNSCSWYWRPEQTIKGIESCSQCIALTTTFCRDFGHCQRQCETVPSCNHFYMANNGTEGYGRMFHVPEQLFDEKYYEHSDRRDSFEMRCDEGEQL</sequence>
<organism evidence="1 2">
    <name type="scientific">Trichuris trichiura</name>
    <name type="common">Whipworm</name>
    <name type="synonym">Trichocephalus trichiurus</name>
    <dbReference type="NCBI Taxonomy" id="36087"/>
    <lineage>
        <taxon>Eukaryota</taxon>
        <taxon>Metazoa</taxon>
        <taxon>Ecdysozoa</taxon>
        <taxon>Nematoda</taxon>
        <taxon>Enoplea</taxon>
        <taxon>Dorylaimia</taxon>
        <taxon>Trichinellida</taxon>
        <taxon>Trichuridae</taxon>
        <taxon>Trichuris</taxon>
    </lineage>
</organism>
<reference evidence="1" key="1">
    <citation type="submission" date="2014-01" db="EMBL/GenBank/DDBJ databases">
        <authorList>
            <person name="Aslett M."/>
        </authorList>
    </citation>
    <scope>NUCLEOTIDE SEQUENCE</scope>
</reference>
<accession>A0A077Z5J3</accession>
<evidence type="ECO:0000313" key="2">
    <source>
        <dbReference type="Proteomes" id="UP000030665"/>
    </source>
</evidence>
<keyword evidence="2" id="KW-1185">Reference proteome</keyword>
<dbReference type="STRING" id="36087.A0A077Z5J3"/>
<dbReference type="OrthoDB" id="5912424at2759"/>
<dbReference type="AlphaFoldDB" id="A0A077Z5J3"/>
<proteinExistence type="predicted"/>
<protein>
    <submittedName>
        <fullName evidence="1">Uncharacterized protein</fullName>
    </submittedName>
</protein>
<dbReference type="Proteomes" id="UP000030665">
    <property type="component" value="Unassembled WGS sequence"/>
</dbReference>
<evidence type="ECO:0000313" key="1">
    <source>
        <dbReference type="EMBL" id="CDW55089.1"/>
    </source>
</evidence>